<proteinExistence type="predicted"/>
<name>A0ACC1MBK7_9FUNG</name>
<gene>
    <name evidence="1" type="ORF">IWW38_000266</name>
</gene>
<protein>
    <submittedName>
        <fullName evidence="1">Uncharacterized protein</fullName>
    </submittedName>
</protein>
<reference evidence="1" key="1">
    <citation type="submission" date="2022-07" db="EMBL/GenBank/DDBJ databases">
        <title>Phylogenomic reconstructions and comparative analyses of Kickxellomycotina fungi.</title>
        <authorList>
            <person name="Reynolds N.K."/>
            <person name="Stajich J.E."/>
            <person name="Barry K."/>
            <person name="Grigoriev I.V."/>
            <person name="Crous P."/>
            <person name="Smith M.E."/>
        </authorList>
    </citation>
    <scope>NUCLEOTIDE SEQUENCE</scope>
    <source>
        <strain evidence="1">CBS 190363</strain>
    </source>
</reference>
<accession>A0ACC1MBK7</accession>
<comment type="caution">
    <text evidence="1">The sequence shown here is derived from an EMBL/GenBank/DDBJ whole genome shotgun (WGS) entry which is preliminary data.</text>
</comment>
<dbReference type="EMBL" id="JANBVB010000002">
    <property type="protein sequence ID" value="KAJ2900891.1"/>
    <property type="molecule type" value="Genomic_DNA"/>
</dbReference>
<dbReference type="Proteomes" id="UP001139981">
    <property type="component" value="Unassembled WGS sequence"/>
</dbReference>
<sequence length="455" mass="48937">MEPVVEWDVGRVVRWFSQNGFPGYDSTLKDNSIDGEVLVNLDHESLKDLGIRALGKRLLVLKSIYFLKLQHDIPITSDSYVPQTVDVEPDYVHGSSHQRKHRRQTEESISRLMEEVTTLSTEMSQIRADMQRIYRLSILENKPLPPPAQQHQQQHQQQQQQSRNSNDPFAGTVIVTRRNQHKPSEHDLGREVGIGRQHTPAAMTGIPVPAISTMVPATASSPGPTSAVSTFSSPLTANSTGAPLMVGGTSSLLLSGALGSSSPSSSQTPVTPHIRVYGDNALQRENEAYKSFRISVDDPCSTILPHALKKYHIVDAWHNYSLCIQYGSAATKGKFERVLSLDEKPLYLFQQLKDAGESPVFVLKKKTSSVVQTADAPAAASGANQIYGLGLRGGSMSGSGGSRTSLFSSADNNASSSSLELPMTKNGGNGGGGGTSTVGGSTVVNGSPAHDHEKA</sequence>
<evidence type="ECO:0000313" key="2">
    <source>
        <dbReference type="Proteomes" id="UP001139981"/>
    </source>
</evidence>
<organism evidence="1 2">
    <name type="scientific">Coemansia aciculifera</name>
    <dbReference type="NCBI Taxonomy" id="417176"/>
    <lineage>
        <taxon>Eukaryota</taxon>
        <taxon>Fungi</taxon>
        <taxon>Fungi incertae sedis</taxon>
        <taxon>Zoopagomycota</taxon>
        <taxon>Kickxellomycotina</taxon>
        <taxon>Kickxellomycetes</taxon>
        <taxon>Kickxellales</taxon>
        <taxon>Kickxellaceae</taxon>
        <taxon>Coemansia</taxon>
    </lineage>
</organism>
<evidence type="ECO:0000313" key="1">
    <source>
        <dbReference type="EMBL" id="KAJ2900891.1"/>
    </source>
</evidence>
<keyword evidence="2" id="KW-1185">Reference proteome</keyword>